<comment type="caution">
    <text evidence="1">The sequence shown here is derived from an EMBL/GenBank/DDBJ whole genome shotgun (WGS) entry which is preliminary data.</text>
</comment>
<reference evidence="1 2" key="1">
    <citation type="submission" date="2019-04" db="EMBL/GenBank/DDBJ databases">
        <authorList>
            <person name="Li J."/>
        </authorList>
    </citation>
    <scope>NUCLEOTIDE SEQUENCE [LARGE SCALE GENOMIC DNA]</scope>
    <source>
        <strain evidence="1 2">CCTCC AB2016182</strain>
    </source>
</reference>
<evidence type="ECO:0008006" key="3">
    <source>
        <dbReference type="Google" id="ProtNLM"/>
    </source>
</evidence>
<keyword evidence="2" id="KW-1185">Reference proteome</keyword>
<dbReference type="Proteomes" id="UP000306223">
    <property type="component" value="Unassembled WGS sequence"/>
</dbReference>
<name>A0A4U0QSZ5_9RHOB</name>
<dbReference type="OrthoDB" id="32553at2"/>
<gene>
    <name evidence="1" type="ORF">FA740_07520</name>
</gene>
<organism evidence="1 2">
    <name type="scientific">Paracoccus hibiscisoli</name>
    <dbReference type="NCBI Taxonomy" id="2023261"/>
    <lineage>
        <taxon>Bacteria</taxon>
        <taxon>Pseudomonadati</taxon>
        <taxon>Pseudomonadota</taxon>
        <taxon>Alphaproteobacteria</taxon>
        <taxon>Rhodobacterales</taxon>
        <taxon>Paracoccaceae</taxon>
        <taxon>Paracoccus</taxon>
    </lineage>
</organism>
<protein>
    <recommendedName>
        <fullName evidence="3">Transposase</fullName>
    </recommendedName>
</protein>
<dbReference type="AlphaFoldDB" id="A0A4U0QSZ5"/>
<sequence>MIDATYVKAYRTARSLHAKKGLREHQIAHRDRCERSTDRCHITGGQVSRSVGVTALLNSLPKSE</sequence>
<accession>A0A4U0QSZ5</accession>
<evidence type="ECO:0000313" key="1">
    <source>
        <dbReference type="EMBL" id="TJZ85179.1"/>
    </source>
</evidence>
<dbReference type="RefSeq" id="WP_136856154.1">
    <property type="nucleotide sequence ID" value="NZ_SUNH01000009.1"/>
</dbReference>
<dbReference type="EMBL" id="SUNH01000009">
    <property type="protein sequence ID" value="TJZ85179.1"/>
    <property type="molecule type" value="Genomic_DNA"/>
</dbReference>
<evidence type="ECO:0000313" key="2">
    <source>
        <dbReference type="Proteomes" id="UP000306223"/>
    </source>
</evidence>
<proteinExistence type="predicted"/>